<keyword evidence="2" id="KW-1185">Reference proteome</keyword>
<dbReference type="OrthoDB" id="9803979at2"/>
<gene>
    <name evidence="1" type="ORF">SAMN06893096_10846</name>
</gene>
<dbReference type="RefSeq" id="WP_143425111.1">
    <property type="nucleotide sequence ID" value="NZ_FZOO01000008.1"/>
</dbReference>
<dbReference type="Proteomes" id="UP000198373">
    <property type="component" value="Unassembled WGS sequence"/>
</dbReference>
<sequence length="196" mass="21543">MDSTGWGSPPAPGLLTGREPIERAGASLQDFWAWSMSDLRTTTVRSLLTEFLVARAVGAATRPRVEWDAYDVLTPDGARLEVTSGAYLQSWPQSRLSTIQFGGLSARTWSESDGCSAAGSYNADAYVFAVLTAAEHDRYDALDVEQWSFWVLPRHTVAATRQRTMRLSRVEVLAGPAVGYTDLAERIREVVKGDRS</sequence>
<dbReference type="AlphaFoldDB" id="A0A239HD25"/>
<evidence type="ECO:0000313" key="1">
    <source>
        <dbReference type="EMBL" id="SNS79299.1"/>
    </source>
</evidence>
<evidence type="ECO:0000313" key="2">
    <source>
        <dbReference type="Proteomes" id="UP000198373"/>
    </source>
</evidence>
<reference evidence="2" key="1">
    <citation type="submission" date="2017-06" db="EMBL/GenBank/DDBJ databases">
        <authorList>
            <person name="Varghese N."/>
            <person name="Submissions S."/>
        </authorList>
    </citation>
    <scope>NUCLEOTIDE SEQUENCE [LARGE SCALE GENOMIC DNA]</scope>
    <source>
        <strain evidence="2">DSM 46839</strain>
    </source>
</reference>
<proteinExistence type="predicted"/>
<protein>
    <submittedName>
        <fullName evidence="1">Uncharacterized protein</fullName>
    </submittedName>
</protein>
<organism evidence="1 2">
    <name type="scientific">Geodermatophilus pulveris</name>
    <dbReference type="NCBI Taxonomy" id="1564159"/>
    <lineage>
        <taxon>Bacteria</taxon>
        <taxon>Bacillati</taxon>
        <taxon>Actinomycetota</taxon>
        <taxon>Actinomycetes</taxon>
        <taxon>Geodermatophilales</taxon>
        <taxon>Geodermatophilaceae</taxon>
        <taxon>Geodermatophilus</taxon>
    </lineage>
</organism>
<accession>A0A239HD25</accession>
<dbReference type="EMBL" id="FZOO01000008">
    <property type="protein sequence ID" value="SNS79299.1"/>
    <property type="molecule type" value="Genomic_DNA"/>
</dbReference>
<name>A0A239HD25_9ACTN</name>